<proteinExistence type="predicted"/>
<keyword evidence="2" id="KW-0479">Metal-binding</keyword>
<evidence type="ECO:0000256" key="1">
    <source>
        <dbReference type="PIRSR" id="PIRSR001359-1"/>
    </source>
</evidence>
<dbReference type="PIRSF" id="PIRSF001359">
    <property type="entry name" value="F_bP_aldolase_II"/>
    <property type="match status" value="1"/>
</dbReference>
<dbReference type="SUPFAM" id="SSF51569">
    <property type="entry name" value="Aldolase"/>
    <property type="match status" value="1"/>
</dbReference>
<dbReference type="Pfam" id="PF01116">
    <property type="entry name" value="F_bP_aldolase"/>
    <property type="match status" value="1"/>
</dbReference>
<feature type="active site" description="Proton donor" evidence="1">
    <location>
        <position position="82"/>
    </location>
</feature>
<dbReference type="GO" id="GO:0005975">
    <property type="term" value="P:carbohydrate metabolic process"/>
    <property type="evidence" value="ECO:0007669"/>
    <property type="project" value="InterPro"/>
</dbReference>
<protein>
    <submittedName>
        <fullName evidence="3">Ketose-bisphosphate aldolase</fullName>
    </submittedName>
</protein>
<dbReference type="PANTHER" id="PTHR30304:SF0">
    <property type="entry name" value="D-TAGATOSE-1,6-BISPHOSPHATE ALDOLASE SUBUNIT GATY-RELATED"/>
    <property type="match status" value="1"/>
</dbReference>
<dbReference type="Proteomes" id="UP000192660">
    <property type="component" value="Unassembled WGS sequence"/>
</dbReference>
<feature type="binding site" evidence="2">
    <location>
        <position position="176"/>
    </location>
    <ligand>
        <name>Zn(2+)</name>
        <dbReference type="ChEBI" id="CHEBI:29105"/>
        <label>1</label>
        <note>catalytic</note>
    </ligand>
</feature>
<gene>
    <name evidence="3" type="ORF">SAMN00768000_3778</name>
</gene>
<sequence length="276" mass="30433">MARHALRDILADFARTQRVLLGINADNPEMLLGIAQALHAEPVPMFIQLTPETLSIWGYDVLTTLMSTVLDPLPSPISWHLDHATALEDVQQALAWGFTSVMYDGSALPFAENVRQTQQVVQWAHARGVLVEAEIGHVSKPGEPPEWAHLTSPEEAVAFVEATDVDALAVAIGNHHATHVAGSHIDVARLAAIHAVCPVPLVLHGASGVSQDMYDTLRTHGIAKMNFGTELRRIWWQTVHQLPDKKPRDVQREIQRLIGDGVREKIHQLSLAQHRA</sequence>
<feature type="binding site" evidence="2">
    <location>
        <position position="83"/>
    </location>
    <ligand>
        <name>Zn(2+)</name>
        <dbReference type="ChEBI" id="CHEBI:29105"/>
        <label>1</label>
        <note>catalytic</note>
    </ligand>
</feature>
<evidence type="ECO:0000313" key="3">
    <source>
        <dbReference type="EMBL" id="SMC08234.1"/>
    </source>
</evidence>
<evidence type="ECO:0000313" key="4">
    <source>
        <dbReference type="Proteomes" id="UP000192660"/>
    </source>
</evidence>
<feature type="binding site" evidence="2">
    <location>
        <position position="204"/>
    </location>
    <ligand>
        <name>Zn(2+)</name>
        <dbReference type="ChEBI" id="CHEBI:29105"/>
        <label>1</label>
        <note>catalytic</note>
    </ligand>
</feature>
<dbReference type="EMBL" id="FWWY01000002">
    <property type="protein sequence ID" value="SMC08234.1"/>
    <property type="molecule type" value="Genomic_DNA"/>
</dbReference>
<dbReference type="GO" id="GO:0016832">
    <property type="term" value="F:aldehyde-lyase activity"/>
    <property type="evidence" value="ECO:0007669"/>
    <property type="project" value="InterPro"/>
</dbReference>
<dbReference type="InterPro" id="IPR050246">
    <property type="entry name" value="Class_II_FBP_aldolase"/>
</dbReference>
<dbReference type="Gene3D" id="3.20.20.70">
    <property type="entry name" value="Aldolase class I"/>
    <property type="match status" value="1"/>
</dbReference>
<accession>A0A1W1WPI3</accession>
<feature type="binding site" evidence="2">
    <location>
        <position position="104"/>
    </location>
    <ligand>
        <name>Zn(2+)</name>
        <dbReference type="ChEBI" id="CHEBI:29105"/>
        <label>2</label>
    </ligand>
</feature>
<dbReference type="InterPro" id="IPR013785">
    <property type="entry name" value="Aldolase_TIM"/>
</dbReference>
<keyword evidence="2" id="KW-0862">Zinc</keyword>
<dbReference type="InterPro" id="IPR000771">
    <property type="entry name" value="FBA_II"/>
</dbReference>
<organism evidence="3 4">
    <name type="scientific">Sulfobacillus thermosulfidooxidans (strain DSM 9293 / VKM B-1269 / AT-1)</name>
    <dbReference type="NCBI Taxonomy" id="929705"/>
    <lineage>
        <taxon>Bacteria</taxon>
        <taxon>Bacillati</taxon>
        <taxon>Bacillota</taxon>
        <taxon>Clostridia</taxon>
        <taxon>Eubacteriales</taxon>
        <taxon>Clostridiales Family XVII. Incertae Sedis</taxon>
        <taxon>Sulfobacillus</taxon>
    </lineage>
</organism>
<dbReference type="GO" id="GO:0008270">
    <property type="term" value="F:zinc ion binding"/>
    <property type="evidence" value="ECO:0007669"/>
    <property type="project" value="InterPro"/>
</dbReference>
<name>A0A1W1WPI3_SULTA</name>
<feature type="binding site" evidence="2">
    <location>
        <position position="134"/>
    </location>
    <ligand>
        <name>Zn(2+)</name>
        <dbReference type="ChEBI" id="CHEBI:29105"/>
        <label>2</label>
    </ligand>
</feature>
<dbReference type="AlphaFoldDB" id="A0A1W1WPI3"/>
<dbReference type="PANTHER" id="PTHR30304">
    <property type="entry name" value="D-TAGATOSE-1,6-BISPHOSPHATE ALDOLASE"/>
    <property type="match status" value="1"/>
</dbReference>
<keyword evidence="4" id="KW-1185">Reference proteome</keyword>
<reference evidence="4" key="1">
    <citation type="submission" date="2017-04" db="EMBL/GenBank/DDBJ databases">
        <authorList>
            <person name="Varghese N."/>
            <person name="Submissions S."/>
        </authorList>
    </citation>
    <scope>NUCLEOTIDE SEQUENCE [LARGE SCALE GENOMIC DNA]</scope>
    <source>
        <strain evidence="4">DSM 9293</strain>
    </source>
</reference>
<comment type="cofactor">
    <cofactor evidence="2">
        <name>Zn(2+)</name>
        <dbReference type="ChEBI" id="CHEBI:29105"/>
    </cofactor>
    <text evidence="2">Binds 2 Zn(2+) ions per subunit. One is catalytic and the other provides a structural contribution.</text>
</comment>
<evidence type="ECO:0000256" key="2">
    <source>
        <dbReference type="PIRSR" id="PIRSR001359-3"/>
    </source>
</evidence>